<evidence type="ECO:0000313" key="2">
    <source>
        <dbReference type="EMBL" id="TWU29646.1"/>
    </source>
</evidence>
<protein>
    <submittedName>
        <fullName evidence="2">Uncharacterized protein</fullName>
    </submittedName>
</protein>
<organism evidence="2 3">
    <name type="scientific">Bythopirellula polymerisocia</name>
    <dbReference type="NCBI Taxonomy" id="2528003"/>
    <lineage>
        <taxon>Bacteria</taxon>
        <taxon>Pseudomonadati</taxon>
        <taxon>Planctomycetota</taxon>
        <taxon>Planctomycetia</taxon>
        <taxon>Pirellulales</taxon>
        <taxon>Lacipirellulaceae</taxon>
        <taxon>Bythopirellula</taxon>
    </lineage>
</organism>
<name>A0A5C6D353_9BACT</name>
<dbReference type="AlphaFoldDB" id="A0A5C6D353"/>
<reference evidence="2 3" key="1">
    <citation type="submission" date="2019-02" db="EMBL/GenBank/DDBJ databases">
        <title>Deep-cultivation of Planctomycetes and their phenomic and genomic characterization uncovers novel biology.</title>
        <authorList>
            <person name="Wiegand S."/>
            <person name="Jogler M."/>
            <person name="Boedeker C."/>
            <person name="Pinto D."/>
            <person name="Vollmers J."/>
            <person name="Rivas-Marin E."/>
            <person name="Kohn T."/>
            <person name="Peeters S.H."/>
            <person name="Heuer A."/>
            <person name="Rast P."/>
            <person name="Oberbeckmann S."/>
            <person name="Bunk B."/>
            <person name="Jeske O."/>
            <person name="Meyerdierks A."/>
            <person name="Storesund J.E."/>
            <person name="Kallscheuer N."/>
            <person name="Luecker S."/>
            <person name="Lage O.M."/>
            <person name="Pohl T."/>
            <person name="Merkel B.J."/>
            <person name="Hornburger P."/>
            <person name="Mueller R.-W."/>
            <person name="Bruemmer F."/>
            <person name="Labrenz M."/>
            <person name="Spormann A.M."/>
            <person name="Op Den Camp H."/>
            <person name="Overmann J."/>
            <person name="Amann R."/>
            <person name="Jetten M.S.M."/>
            <person name="Mascher T."/>
            <person name="Medema M.H."/>
            <person name="Devos D.P."/>
            <person name="Kaster A.-K."/>
            <person name="Ovreas L."/>
            <person name="Rohde M."/>
            <person name="Galperin M.Y."/>
            <person name="Jogler C."/>
        </authorList>
    </citation>
    <scope>NUCLEOTIDE SEQUENCE [LARGE SCALE GENOMIC DNA]</scope>
    <source>
        <strain evidence="2 3">Pla144</strain>
    </source>
</reference>
<dbReference type="EMBL" id="SJPS01000001">
    <property type="protein sequence ID" value="TWU29646.1"/>
    <property type="molecule type" value="Genomic_DNA"/>
</dbReference>
<feature type="signal peptide" evidence="1">
    <location>
        <begin position="1"/>
        <end position="19"/>
    </location>
</feature>
<gene>
    <name evidence="2" type="ORF">Pla144_04250</name>
</gene>
<comment type="caution">
    <text evidence="2">The sequence shown here is derived from an EMBL/GenBank/DDBJ whole genome shotgun (WGS) entry which is preliminary data.</text>
</comment>
<keyword evidence="1" id="KW-0732">Signal</keyword>
<feature type="chain" id="PRO_5023038106" evidence="1">
    <location>
        <begin position="20"/>
        <end position="92"/>
    </location>
</feature>
<keyword evidence="3" id="KW-1185">Reference proteome</keyword>
<accession>A0A5C6D353</accession>
<evidence type="ECO:0000313" key="3">
    <source>
        <dbReference type="Proteomes" id="UP000318437"/>
    </source>
</evidence>
<dbReference type="Proteomes" id="UP000318437">
    <property type="component" value="Unassembled WGS sequence"/>
</dbReference>
<proteinExistence type="predicted"/>
<sequence length="92" mass="10670" precursor="true">MKLLAIAFAVLGLVIVNHAQKTSYELSVELIHKGSGVEYYDTRPLNQGANWDRRNPETNWERKNRLNDRLSAFGGFCIIVACYCWWKHETNK</sequence>
<evidence type="ECO:0000256" key="1">
    <source>
        <dbReference type="SAM" id="SignalP"/>
    </source>
</evidence>